<proteinExistence type="predicted"/>
<dbReference type="Pfam" id="PF05565">
    <property type="entry name" value="Sipho_Gp157"/>
    <property type="match status" value="1"/>
</dbReference>
<accession>A0A2Z3NB59</accession>
<gene>
    <name evidence="2" type="ORF">C1N76_10840</name>
</gene>
<dbReference type="AlphaFoldDB" id="A0A2Z3NB59"/>
<name>A0A2Z3NB59_GEOTH</name>
<protein>
    <recommendedName>
        <fullName evidence="4">Siphovirus Gp157 family protein</fullName>
    </recommendedName>
</protein>
<evidence type="ECO:0000313" key="2">
    <source>
        <dbReference type="EMBL" id="AWO74939.1"/>
    </source>
</evidence>
<keyword evidence="1" id="KW-0175">Coiled coil</keyword>
<feature type="coiled-coil region" evidence="1">
    <location>
        <begin position="29"/>
        <end position="67"/>
    </location>
</feature>
<organism evidence="2 3">
    <name type="scientific">Geobacillus thermoleovorans</name>
    <name type="common">Bacillus thermoleovorans</name>
    <dbReference type="NCBI Taxonomy" id="33941"/>
    <lineage>
        <taxon>Bacteria</taxon>
        <taxon>Bacillati</taxon>
        <taxon>Bacillota</taxon>
        <taxon>Bacilli</taxon>
        <taxon>Bacillales</taxon>
        <taxon>Anoxybacillaceae</taxon>
        <taxon>Geobacillus</taxon>
        <taxon>Geobacillus thermoleovorans group</taxon>
    </lineage>
</organism>
<evidence type="ECO:0000313" key="3">
    <source>
        <dbReference type="Proteomes" id="UP000246996"/>
    </source>
</evidence>
<dbReference type="EMBL" id="CP027303">
    <property type="protein sequence ID" value="AWO74939.1"/>
    <property type="molecule type" value="Genomic_DNA"/>
</dbReference>
<dbReference type="RefSeq" id="WP_110107611.1">
    <property type="nucleotide sequence ID" value="NZ_CP027303.2"/>
</dbReference>
<dbReference type="InterPro" id="IPR008840">
    <property type="entry name" value="Sipho_Gp157"/>
</dbReference>
<sequence>MKLYELAENYAKLLEMAEEMDTDAIVDTLEALQEAIEDKAENIAKLIRNLEADVKVIRDEEKRLAERRQVIENKVERLKSYLQEQLEIAGIDKVKRPTITVAIQKNPPSVDIIDEALIPADFFVPQPAKLDKKAILERLKNGEVVPGVTLKQTKGVRIK</sequence>
<dbReference type="Proteomes" id="UP000246996">
    <property type="component" value="Chromosome"/>
</dbReference>
<reference evidence="3" key="1">
    <citation type="submission" date="2018-02" db="EMBL/GenBank/DDBJ databases">
        <title>The complete genome of bacterial strain SGAirxxxx.</title>
        <authorList>
            <person name="Schuster S.C."/>
        </authorList>
    </citation>
    <scope>NUCLEOTIDE SEQUENCE [LARGE SCALE GENOMIC DNA]</scope>
    <source>
        <strain evidence="3">SGAir0734</strain>
    </source>
</reference>
<evidence type="ECO:0000256" key="1">
    <source>
        <dbReference type="SAM" id="Coils"/>
    </source>
</evidence>
<evidence type="ECO:0008006" key="4">
    <source>
        <dbReference type="Google" id="ProtNLM"/>
    </source>
</evidence>